<gene>
    <name evidence="1" type="ORF">JDV02_010378</name>
</gene>
<dbReference type="InterPro" id="IPR023198">
    <property type="entry name" value="PGP-like_dom2"/>
</dbReference>
<reference evidence="1" key="1">
    <citation type="submission" date="2021-11" db="EMBL/GenBank/DDBJ databases">
        <title>Purpureocillium_takamizusanense_genome.</title>
        <authorList>
            <person name="Nguyen N.-H."/>
        </authorList>
    </citation>
    <scope>NUCLEOTIDE SEQUENCE</scope>
    <source>
        <strain evidence="1">PT3</strain>
    </source>
</reference>
<accession>A0A9Q8QRW4</accession>
<dbReference type="GeneID" id="72072322"/>
<dbReference type="Proteomes" id="UP000829364">
    <property type="component" value="Chromosome 12"/>
</dbReference>
<protein>
    <submittedName>
        <fullName evidence="1">Uncharacterized protein</fullName>
    </submittedName>
</protein>
<dbReference type="InterPro" id="IPR036412">
    <property type="entry name" value="HAD-like_sf"/>
</dbReference>
<dbReference type="KEGG" id="ptkz:JDV02_010378"/>
<dbReference type="AlphaFoldDB" id="A0A9Q8QRW4"/>
<dbReference type="Gene3D" id="1.10.150.240">
    <property type="entry name" value="Putative phosphatase, domain 2"/>
    <property type="match status" value="1"/>
</dbReference>
<evidence type="ECO:0000313" key="2">
    <source>
        <dbReference type="Proteomes" id="UP000829364"/>
    </source>
</evidence>
<sequence>MSHVRLNSEGDVDHRSLWDASTPSATAAEGRPWRARYLELTFAAGHYSQYEDFVRQAARDVGFPESAPETLLRNWANLSPWPEAAATLRLFRKKGYELGVVTNCSKHMCHLAASNVAEQVDADAGQVFKAVVTAEESGFYKPVGQA</sequence>
<keyword evidence="2" id="KW-1185">Reference proteome</keyword>
<dbReference type="EMBL" id="CP086365">
    <property type="protein sequence ID" value="UNI24645.1"/>
    <property type="molecule type" value="Genomic_DNA"/>
</dbReference>
<name>A0A9Q8QRW4_9HYPO</name>
<proteinExistence type="predicted"/>
<dbReference type="InterPro" id="IPR023214">
    <property type="entry name" value="HAD_sf"/>
</dbReference>
<evidence type="ECO:0000313" key="1">
    <source>
        <dbReference type="EMBL" id="UNI24645.1"/>
    </source>
</evidence>
<dbReference type="RefSeq" id="XP_047848126.1">
    <property type="nucleotide sequence ID" value="XM_047992113.1"/>
</dbReference>
<dbReference type="SUPFAM" id="SSF56784">
    <property type="entry name" value="HAD-like"/>
    <property type="match status" value="1"/>
</dbReference>
<organism evidence="1 2">
    <name type="scientific">Purpureocillium takamizusanense</name>
    <dbReference type="NCBI Taxonomy" id="2060973"/>
    <lineage>
        <taxon>Eukaryota</taxon>
        <taxon>Fungi</taxon>
        <taxon>Dikarya</taxon>
        <taxon>Ascomycota</taxon>
        <taxon>Pezizomycotina</taxon>
        <taxon>Sordariomycetes</taxon>
        <taxon>Hypocreomycetidae</taxon>
        <taxon>Hypocreales</taxon>
        <taxon>Ophiocordycipitaceae</taxon>
        <taxon>Purpureocillium</taxon>
    </lineage>
</organism>
<dbReference type="OrthoDB" id="20198at2759"/>
<dbReference type="Gene3D" id="3.40.50.1000">
    <property type="entry name" value="HAD superfamily/HAD-like"/>
    <property type="match status" value="1"/>
</dbReference>